<dbReference type="InterPro" id="IPR006553">
    <property type="entry name" value="Leu-rich_rpt_Cys-con_subtyp"/>
</dbReference>
<evidence type="ECO:0000313" key="2">
    <source>
        <dbReference type="EMBL" id="RAL46713.1"/>
    </source>
</evidence>
<dbReference type="InterPro" id="IPR036047">
    <property type="entry name" value="F-box-like_dom_sf"/>
</dbReference>
<dbReference type="AlphaFoldDB" id="A0A328DRV9"/>
<dbReference type="PANTHER" id="PTHR13318">
    <property type="entry name" value="PARTNER OF PAIRED, ISOFORM B-RELATED"/>
    <property type="match status" value="1"/>
</dbReference>
<comment type="caution">
    <text evidence="2">The sequence shown here is derived from an EMBL/GenBank/DDBJ whole genome shotgun (WGS) entry which is preliminary data.</text>
</comment>
<dbReference type="Proteomes" id="UP000249390">
    <property type="component" value="Unassembled WGS sequence"/>
</dbReference>
<dbReference type="SUPFAM" id="SSF81383">
    <property type="entry name" value="F-box domain"/>
    <property type="match status" value="1"/>
</dbReference>
<keyword evidence="3" id="KW-1185">Reference proteome</keyword>
<proteinExistence type="predicted"/>
<dbReference type="GO" id="GO:0019005">
    <property type="term" value="C:SCF ubiquitin ligase complex"/>
    <property type="evidence" value="ECO:0007669"/>
    <property type="project" value="TreeGrafter"/>
</dbReference>
<dbReference type="Gene3D" id="3.80.10.10">
    <property type="entry name" value="Ribonuclease Inhibitor"/>
    <property type="match status" value="1"/>
</dbReference>
<dbReference type="FunFam" id="3.80.10.10:FF:000925">
    <property type="entry name" value="F-box protein At5g67140"/>
    <property type="match status" value="1"/>
</dbReference>
<dbReference type="InterPro" id="IPR032675">
    <property type="entry name" value="LRR_dom_sf"/>
</dbReference>
<accession>A0A328DRV9</accession>
<dbReference type="GO" id="GO:0031146">
    <property type="term" value="P:SCF-dependent proteasomal ubiquitin-dependent protein catabolic process"/>
    <property type="evidence" value="ECO:0007669"/>
    <property type="project" value="TreeGrafter"/>
</dbReference>
<dbReference type="EMBL" id="NQVE01000122">
    <property type="protein sequence ID" value="RAL46713.1"/>
    <property type="molecule type" value="Genomic_DNA"/>
</dbReference>
<dbReference type="SMART" id="SM00256">
    <property type="entry name" value="FBOX"/>
    <property type="match status" value="1"/>
</dbReference>
<reference evidence="2 3" key="1">
    <citation type="submission" date="2018-06" db="EMBL/GenBank/DDBJ databases">
        <title>The Genome of Cuscuta australis (Dodder) Provides Insight into the Evolution of Plant Parasitism.</title>
        <authorList>
            <person name="Liu H."/>
        </authorList>
    </citation>
    <scope>NUCLEOTIDE SEQUENCE [LARGE SCALE GENOMIC DNA]</scope>
    <source>
        <strain evidence="3">cv. Yunnan</strain>
        <tissue evidence="2">Vines</tissue>
    </source>
</reference>
<dbReference type="InterPro" id="IPR001810">
    <property type="entry name" value="F-box_dom"/>
</dbReference>
<sequence length="230" mass="25261">MKRREGDEAAAEIDRLPVDLLAHILALLTCFKDLAQASGVSRRWRQGVQNSLAVRQRLTFSGWKVDDDSTTRLVLHAHSLKHLDISRSRWGCQITDNGLCRLSVAKCVSKLSSVSLWGTTGITDQGVVQLISRAVSLKHLNIGGTFITDTSLFAISESCPHLQSIVLWGCRHVSGRGLIALVNKCCRLESINVWGTRIPMDCFIALLTISPSLQIIPKTTLPPTPTLLIS</sequence>
<evidence type="ECO:0000313" key="3">
    <source>
        <dbReference type="Proteomes" id="UP000249390"/>
    </source>
</evidence>
<dbReference type="CDD" id="cd09917">
    <property type="entry name" value="F-box_SF"/>
    <property type="match status" value="1"/>
</dbReference>
<dbReference type="InterPro" id="IPR057207">
    <property type="entry name" value="FBXL15_LRR"/>
</dbReference>
<feature type="domain" description="F-box" evidence="1">
    <location>
        <begin position="16"/>
        <end position="58"/>
    </location>
</feature>
<dbReference type="Pfam" id="PF25372">
    <property type="entry name" value="DUF7885"/>
    <property type="match status" value="1"/>
</dbReference>
<dbReference type="Gene3D" id="1.20.1280.50">
    <property type="match status" value="1"/>
</dbReference>
<protein>
    <recommendedName>
        <fullName evidence="1">F-box domain-containing protein</fullName>
    </recommendedName>
</protein>
<organism evidence="2 3">
    <name type="scientific">Cuscuta australis</name>
    <dbReference type="NCBI Taxonomy" id="267555"/>
    <lineage>
        <taxon>Eukaryota</taxon>
        <taxon>Viridiplantae</taxon>
        <taxon>Streptophyta</taxon>
        <taxon>Embryophyta</taxon>
        <taxon>Tracheophyta</taxon>
        <taxon>Spermatophyta</taxon>
        <taxon>Magnoliopsida</taxon>
        <taxon>eudicotyledons</taxon>
        <taxon>Gunneridae</taxon>
        <taxon>Pentapetalae</taxon>
        <taxon>asterids</taxon>
        <taxon>lamiids</taxon>
        <taxon>Solanales</taxon>
        <taxon>Convolvulaceae</taxon>
        <taxon>Cuscuteae</taxon>
        <taxon>Cuscuta</taxon>
        <taxon>Cuscuta subgen. Grammica</taxon>
        <taxon>Cuscuta sect. Cleistogrammica</taxon>
    </lineage>
</organism>
<dbReference type="Pfam" id="PF12937">
    <property type="entry name" value="F-box-like"/>
    <property type="match status" value="1"/>
</dbReference>
<dbReference type="SMART" id="SM00367">
    <property type="entry name" value="LRR_CC"/>
    <property type="match status" value="4"/>
</dbReference>
<name>A0A328DRV9_9ASTE</name>
<gene>
    <name evidence="2" type="ORF">DM860_004992</name>
</gene>
<dbReference type="SUPFAM" id="SSF52047">
    <property type="entry name" value="RNI-like"/>
    <property type="match status" value="1"/>
</dbReference>
<dbReference type="PANTHER" id="PTHR13318:SF190">
    <property type="entry name" value="PARTNER OF PAIRED, ISOFORM B"/>
    <property type="match status" value="1"/>
</dbReference>
<evidence type="ECO:0000259" key="1">
    <source>
        <dbReference type="SMART" id="SM00256"/>
    </source>
</evidence>